<protein>
    <submittedName>
        <fullName evidence="1">Uncharacterized protein</fullName>
    </submittedName>
</protein>
<proteinExistence type="predicted"/>
<sequence>MNCKMSSTRFGTTHRSKSGVRKIEAISSSNIIPVYCITK</sequence>
<evidence type="ECO:0000313" key="1">
    <source>
        <dbReference type="EMBL" id="MBX30824.1"/>
    </source>
</evidence>
<accession>A0A2P2MKU6</accession>
<name>A0A2P2MKU6_RHIMU</name>
<organism evidence="1">
    <name type="scientific">Rhizophora mucronata</name>
    <name type="common">Asiatic mangrove</name>
    <dbReference type="NCBI Taxonomy" id="61149"/>
    <lineage>
        <taxon>Eukaryota</taxon>
        <taxon>Viridiplantae</taxon>
        <taxon>Streptophyta</taxon>
        <taxon>Embryophyta</taxon>
        <taxon>Tracheophyta</taxon>
        <taxon>Spermatophyta</taxon>
        <taxon>Magnoliopsida</taxon>
        <taxon>eudicotyledons</taxon>
        <taxon>Gunneridae</taxon>
        <taxon>Pentapetalae</taxon>
        <taxon>rosids</taxon>
        <taxon>fabids</taxon>
        <taxon>Malpighiales</taxon>
        <taxon>Rhizophoraceae</taxon>
        <taxon>Rhizophora</taxon>
    </lineage>
</organism>
<reference evidence="1" key="1">
    <citation type="submission" date="2018-02" db="EMBL/GenBank/DDBJ databases">
        <title>Rhizophora mucronata_Transcriptome.</title>
        <authorList>
            <person name="Meera S.P."/>
            <person name="Sreeshan A."/>
            <person name="Augustine A."/>
        </authorList>
    </citation>
    <scope>NUCLEOTIDE SEQUENCE</scope>
    <source>
        <tissue evidence="1">Leaf</tissue>
    </source>
</reference>
<dbReference type="EMBL" id="GGEC01050340">
    <property type="protein sequence ID" value="MBX30824.1"/>
    <property type="molecule type" value="Transcribed_RNA"/>
</dbReference>
<dbReference type="AlphaFoldDB" id="A0A2P2MKU6"/>